<dbReference type="Proteomes" id="UP001054837">
    <property type="component" value="Unassembled WGS sequence"/>
</dbReference>
<name>A0AAV4W2E0_9ARAC</name>
<gene>
    <name evidence="5" type="ORF">CDAR_301421</name>
</gene>
<keyword evidence="6" id="KW-1185">Reference proteome</keyword>
<evidence type="ECO:0000313" key="5">
    <source>
        <dbReference type="EMBL" id="GIY76079.1"/>
    </source>
</evidence>
<comment type="caution">
    <text evidence="5">The sequence shown here is derived from an EMBL/GenBank/DDBJ whole genome shotgun (WGS) entry which is preliminary data.</text>
</comment>
<dbReference type="InterPro" id="IPR027417">
    <property type="entry name" value="P-loop_NTPase"/>
</dbReference>
<organism evidence="5 6">
    <name type="scientific">Caerostris darwini</name>
    <dbReference type="NCBI Taxonomy" id="1538125"/>
    <lineage>
        <taxon>Eukaryota</taxon>
        <taxon>Metazoa</taxon>
        <taxon>Ecdysozoa</taxon>
        <taxon>Arthropoda</taxon>
        <taxon>Chelicerata</taxon>
        <taxon>Arachnida</taxon>
        <taxon>Araneae</taxon>
        <taxon>Araneomorphae</taxon>
        <taxon>Entelegynae</taxon>
        <taxon>Araneoidea</taxon>
        <taxon>Araneidae</taxon>
        <taxon>Caerostris</taxon>
    </lineage>
</organism>
<dbReference type="EMBL" id="BPLQ01013947">
    <property type="protein sequence ID" value="GIY76079.1"/>
    <property type="molecule type" value="Genomic_DNA"/>
</dbReference>
<reference evidence="5 6" key="1">
    <citation type="submission" date="2021-06" db="EMBL/GenBank/DDBJ databases">
        <title>Caerostris darwini draft genome.</title>
        <authorList>
            <person name="Kono N."/>
            <person name="Arakawa K."/>
        </authorList>
    </citation>
    <scope>NUCLEOTIDE SEQUENCE [LARGE SCALE GENOMIC DNA]</scope>
</reference>
<feature type="domain" description="SF3 helicase" evidence="4">
    <location>
        <begin position="179"/>
        <end position="347"/>
    </location>
</feature>
<evidence type="ECO:0000313" key="6">
    <source>
        <dbReference type="Proteomes" id="UP001054837"/>
    </source>
</evidence>
<keyword evidence="2" id="KW-0378">Hydrolase</keyword>
<keyword evidence="3" id="KW-0067">ATP-binding</keyword>
<accession>A0AAV4W2E0</accession>
<dbReference type="PANTHER" id="PTHR35372">
    <property type="entry name" value="ATP BINDING PROTEIN-RELATED"/>
    <property type="match status" value="1"/>
</dbReference>
<dbReference type="PROSITE" id="PS51206">
    <property type="entry name" value="SF3_HELICASE_1"/>
    <property type="match status" value="1"/>
</dbReference>
<dbReference type="InterPro" id="IPR051620">
    <property type="entry name" value="ORF904-like_C"/>
</dbReference>
<evidence type="ECO:0000259" key="4">
    <source>
        <dbReference type="PROSITE" id="PS51206"/>
    </source>
</evidence>
<keyword evidence="1" id="KW-0547">Nucleotide-binding</keyword>
<dbReference type="InterPro" id="IPR014015">
    <property type="entry name" value="Helicase_SF3_DNA-vir"/>
</dbReference>
<dbReference type="GO" id="GO:0005524">
    <property type="term" value="F:ATP binding"/>
    <property type="evidence" value="ECO:0007669"/>
    <property type="project" value="UniProtKB-KW"/>
</dbReference>
<proteinExistence type="predicted"/>
<evidence type="ECO:0000256" key="3">
    <source>
        <dbReference type="ARBA" id="ARBA00022840"/>
    </source>
</evidence>
<dbReference type="PANTHER" id="PTHR35372:SF2">
    <property type="entry name" value="SF3 HELICASE DOMAIN-CONTAINING PROTEIN"/>
    <property type="match status" value="1"/>
</dbReference>
<dbReference type="GO" id="GO:0016787">
    <property type="term" value="F:hydrolase activity"/>
    <property type="evidence" value="ECO:0007669"/>
    <property type="project" value="UniProtKB-KW"/>
</dbReference>
<dbReference type="Gene3D" id="3.40.50.300">
    <property type="entry name" value="P-loop containing nucleotide triphosphate hydrolases"/>
    <property type="match status" value="1"/>
</dbReference>
<protein>
    <submittedName>
        <fullName evidence="5">ATPase</fullName>
    </submittedName>
</protein>
<evidence type="ECO:0000256" key="1">
    <source>
        <dbReference type="ARBA" id="ARBA00022741"/>
    </source>
</evidence>
<evidence type="ECO:0000256" key="2">
    <source>
        <dbReference type="ARBA" id="ARBA00022801"/>
    </source>
</evidence>
<dbReference type="AlphaFoldDB" id="A0AAV4W2E0"/>
<sequence length="480" mass="56267">MLRRDNHGVLLANSNDDPIRSHTDLIEALFEALPHIHFKQLFRYVDGEGNFMCDETTHVWNKVFNLKVEYALCNLVKSNVSNLNSRETKLLGQFNNLTHLRKCFQVFMYDPEFMNKLDSNLNLFALKNGALDSLTKEFRPLCWDDYVSTTCDWAYSSDESRVYMPEVKHFFETILPVREERDYVLHYMGRLLDGHRDEKQFLVLTDKRSGNNGKTTFVHLMKRVFSSYAVCKNSKIVCEQIRDSIHSHDAGMARFKGVRLLIVEELKKHQKLNCGFLKAVTGGDYWVDGRHMYSAKTFEFMWQAGIVLVMNENDFPQFDSSDEPFMQRMVVCPFRSKFVEVLDTTQEPHTFVCDSNIKKRFDNWRSSVLDLLWEYKHKDVTIPRFMLEWKEALCIGNNIVEEWLNSSITITRDDNDMMAIQELVQKFCLAHPDSKMLRKETTACIQNWVKKEKLNLKAKLQIHVNGAPTCRRNVIFGIRE</sequence>